<keyword evidence="3" id="KW-1185">Reference proteome</keyword>
<feature type="region of interest" description="Disordered" evidence="1">
    <location>
        <begin position="1"/>
        <end position="92"/>
    </location>
</feature>
<sequence>MSLTWNPTAPRSPPLSPVQNLFLTPLPQPPLRILSVVPEREATPPAGVSSQPGKGIPARPDKGKGRQHATPTPSAPSSMDATPTSASASSVPLTPEQHVCLVRMLKCLDEWLAQGWQPEVDESHLRTLAEIFNAAESVVEGSLSNIRRADLAWRLADSEGWDKSARSSIMGAINIQVTVTKILFKDYGESLIASFRAFLERKETEMGSSRRPTGISGLPLSEEATLRNSAAKLPKRNGMKEADYLLTRRIPGFLHTMRLAEVLPSTSPLLVKRLTGRGTTFSSHYASPPPEGTHSVPQTPLMHSLMGPLPRSSPTTNFDTFLLAMDASPTPIPLEDFDVSGVIPSVTGQPTMTKVIDQFMEDLLTQEFSPVVPDEDIWAKGGG</sequence>
<reference evidence="3" key="2">
    <citation type="submission" date="2015-01" db="EMBL/GenBank/DDBJ databases">
        <title>Evolutionary Origins and Diversification of the Mycorrhizal Mutualists.</title>
        <authorList>
            <consortium name="DOE Joint Genome Institute"/>
            <consortium name="Mycorrhizal Genomics Consortium"/>
            <person name="Kohler A."/>
            <person name="Kuo A."/>
            <person name="Nagy L.G."/>
            <person name="Floudas D."/>
            <person name="Copeland A."/>
            <person name="Barry K.W."/>
            <person name="Cichocki N."/>
            <person name="Veneault-Fourrey C."/>
            <person name="LaButti K."/>
            <person name="Lindquist E.A."/>
            <person name="Lipzen A."/>
            <person name="Lundell T."/>
            <person name="Morin E."/>
            <person name="Murat C."/>
            <person name="Riley R."/>
            <person name="Ohm R."/>
            <person name="Sun H."/>
            <person name="Tunlid A."/>
            <person name="Henrissat B."/>
            <person name="Grigoriev I.V."/>
            <person name="Hibbett D.S."/>
            <person name="Martin F."/>
        </authorList>
    </citation>
    <scope>NUCLEOTIDE SEQUENCE [LARGE SCALE GENOMIC DNA]</scope>
    <source>
        <strain evidence="3">Foug A</strain>
    </source>
</reference>
<evidence type="ECO:0000313" key="3">
    <source>
        <dbReference type="Proteomes" id="UP000053989"/>
    </source>
</evidence>
<feature type="compositionally biased region" description="Low complexity" evidence="1">
    <location>
        <begin position="69"/>
        <end position="92"/>
    </location>
</feature>
<dbReference type="InParanoid" id="A0A0C3A394"/>
<evidence type="ECO:0000256" key="1">
    <source>
        <dbReference type="SAM" id="MobiDB-lite"/>
    </source>
</evidence>
<reference evidence="2 3" key="1">
    <citation type="submission" date="2014-04" db="EMBL/GenBank/DDBJ databases">
        <authorList>
            <consortium name="DOE Joint Genome Institute"/>
            <person name="Kuo A."/>
            <person name="Kohler A."/>
            <person name="Nagy L.G."/>
            <person name="Floudas D."/>
            <person name="Copeland A."/>
            <person name="Barry K.W."/>
            <person name="Cichocki N."/>
            <person name="Veneault-Fourrey C."/>
            <person name="LaButti K."/>
            <person name="Lindquist E.A."/>
            <person name="Lipzen A."/>
            <person name="Lundell T."/>
            <person name="Morin E."/>
            <person name="Murat C."/>
            <person name="Sun H."/>
            <person name="Tunlid A."/>
            <person name="Henrissat B."/>
            <person name="Grigoriev I.V."/>
            <person name="Hibbett D.S."/>
            <person name="Martin F."/>
            <person name="Nordberg H.P."/>
            <person name="Cantor M.N."/>
            <person name="Hua S.X."/>
        </authorList>
    </citation>
    <scope>NUCLEOTIDE SEQUENCE [LARGE SCALE GENOMIC DNA]</scope>
    <source>
        <strain evidence="2 3">Foug A</strain>
    </source>
</reference>
<dbReference type="HOGENOM" id="CLU_060799_0_0_1"/>
<protein>
    <submittedName>
        <fullName evidence="2">Uncharacterized protein</fullName>
    </submittedName>
</protein>
<dbReference type="OrthoDB" id="10677932at2759"/>
<dbReference type="AlphaFoldDB" id="A0A0C3A394"/>
<gene>
    <name evidence="2" type="ORF">SCLCIDRAFT_27573</name>
</gene>
<accession>A0A0C3A394</accession>
<dbReference type="EMBL" id="KN822077">
    <property type="protein sequence ID" value="KIM59137.1"/>
    <property type="molecule type" value="Genomic_DNA"/>
</dbReference>
<proteinExistence type="predicted"/>
<evidence type="ECO:0000313" key="2">
    <source>
        <dbReference type="EMBL" id="KIM59137.1"/>
    </source>
</evidence>
<dbReference type="Proteomes" id="UP000053989">
    <property type="component" value="Unassembled WGS sequence"/>
</dbReference>
<name>A0A0C3A394_9AGAM</name>
<organism evidence="2 3">
    <name type="scientific">Scleroderma citrinum Foug A</name>
    <dbReference type="NCBI Taxonomy" id="1036808"/>
    <lineage>
        <taxon>Eukaryota</taxon>
        <taxon>Fungi</taxon>
        <taxon>Dikarya</taxon>
        <taxon>Basidiomycota</taxon>
        <taxon>Agaricomycotina</taxon>
        <taxon>Agaricomycetes</taxon>
        <taxon>Agaricomycetidae</taxon>
        <taxon>Boletales</taxon>
        <taxon>Sclerodermatineae</taxon>
        <taxon>Sclerodermataceae</taxon>
        <taxon>Scleroderma</taxon>
    </lineage>
</organism>